<name>A0AAE8W4E4_9ACTN</name>
<accession>A0AAE8W4E4</accession>
<proteinExistence type="predicted"/>
<evidence type="ECO:0000313" key="2">
    <source>
        <dbReference type="Proteomes" id="UP000318720"/>
    </source>
</evidence>
<reference evidence="1 2" key="1">
    <citation type="submission" date="2019-03" db="EMBL/GenBank/DDBJ databases">
        <title>Comparative genomic analyses of the sweetpotato soil rot pathogen, Streptomyces ipomoeae.</title>
        <authorList>
            <person name="Ruschel Soares N."/>
            <person name="Badger J.H."/>
            <person name="Huguet-Tapia J.C."/>
            <person name="Clark C.A."/>
            <person name="Pettis G.S."/>
        </authorList>
    </citation>
    <scope>NUCLEOTIDE SEQUENCE [LARGE SCALE GENOMIC DNA]</scope>
    <source>
        <strain evidence="1 2">88-35</strain>
    </source>
</reference>
<evidence type="ECO:0000313" key="1">
    <source>
        <dbReference type="EMBL" id="TQE33347.1"/>
    </source>
</evidence>
<dbReference type="AlphaFoldDB" id="A0AAE8W4E4"/>
<dbReference type="Proteomes" id="UP000318720">
    <property type="component" value="Unassembled WGS sequence"/>
</dbReference>
<gene>
    <name evidence="1" type="ORF">Sipo8835_18685</name>
</gene>
<comment type="caution">
    <text evidence="1">The sequence shown here is derived from an EMBL/GenBank/DDBJ whole genome shotgun (WGS) entry which is preliminary data.</text>
</comment>
<dbReference type="EMBL" id="SPAZ01000156">
    <property type="protein sequence ID" value="TQE33347.1"/>
    <property type="molecule type" value="Genomic_DNA"/>
</dbReference>
<organism evidence="1 2">
    <name type="scientific">Streptomyces ipomoeae</name>
    <dbReference type="NCBI Taxonomy" id="103232"/>
    <lineage>
        <taxon>Bacteria</taxon>
        <taxon>Bacillati</taxon>
        <taxon>Actinomycetota</taxon>
        <taxon>Actinomycetes</taxon>
        <taxon>Kitasatosporales</taxon>
        <taxon>Streptomycetaceae</taxon>
        <taxon>Streptomyces</taxon>
    </lineage>
</organism>
<sequence length="65" mass="6643">MGIVGGVMLLTAVLLWRLHAVASACLQVLVGTVVVVIAVSGAQFDEERGAQTDASVSGYPAVAHH</sequence>
<protein>
    <submittedName>
        <fullName evidence="1">Uncharacterized protein</fullName>
    </submittedName>
</protein>